<evidence type="ECO:0000256" key="6">
    <source>
        <dbReference type="ARBA" id="ARBA00023157"/>
    </source>
</evidence>
<dbReference type="SUPFAM" id="SSF47862">
    <property type="entry name" value="Saposin"/>
    <property type="match status" value="1"/>
</dbReference>
<evidence type="ECO:0000256" key="10">
    <source>
        <dbReference type="RuleBase" id="RU000454"/>
    </source>
</evidence>
<keyword evidence="6 9" id="KW-1015">Disulfide bond</keyword>
<evidence type="ECO:0000256" key="8">
    <source>
        <dbReference type="PIRSR" id="PIRSR601461-1"/>
    </source>
</evidence>
<feature type="active site" evidence="8">
    <location>
        <position position="135"/>
    </location>
</feature>
<dbReference type="EMBL" id="JBCGBO010000024">
    <property type="protein sequence ID" value="KAK9182076.1"/>
    <property type="molecule type" value="Genomic_DNA"/>
</dbReference>
<dbReference type="InterPro" id="IPR008138">
    <property type="entry name" value="SapB_2"/>
</dbReference>
<evidence type="ECO:0000256" key="7">
    <source>
        <dbReference type="ARBA" id="ARBA00023180"/>
    </source>
</evidence>
<sequence>MKKNPSILMIFCFNFAFLLKHFCYPLMSYPHRKICVRMGIKFLLAAICMWVCPCILASMPPPPPPSHGLLRIQLKKRQLGINTINAARLITKNEVHNRFNHPKADVVYLNNYLDAQYYGEIGIGSPPQSFSVVFDTGSSNLWVPSSKCLFSISCYLHSRYRARLSRTYTKIGVPCKIHYGSGHISGFFSQDNVKIADMIIKDQEFVEVTKEGLLPFLALQFDGILGLGFQDIAAGNATPLWYNMVRQGHISQEIFSLWLNQDQNSEVGGEIIFGGFDWRHFRGSHIYVPITEKGYWQIKVGDILIENSSTGFCEDGCTAILDSGTSVLAGPTTVVAQINHAIGAEGIVSMQCKNVVFQYGNMIWEFLISGVQPETVCSDIGLCVYNGSSYMSTGIETVVQHKTSNGSSINESTLCAFCEMIVFWIQMQLKQQKTKEAIFKYADKLCEVLPNPMGKSFINCDDIASMPYVSFTIGNRSFPLSPEQYIFKIEEGHSTICISGFIALDVPPPQGPLWVLGDMFLRAYHTVFDFGNLQVGFAEAA</sequence>
<keyword evidence="11" id="KW-0472">Membrane</keyword>
<name>A0AAP0QC10_9ROSI</name>
<dbReference type="PROSITE" id="PS51767">
    <property type="entry name" value="PEPTIDASE_A1"/>
    <property type="match status" value="1"/>
</dbReference>
<dbReference type="PANTHER" id="PTHR47966">
    <property type="entry name" value="BETA-SITE APP-CLEAVING ENZYME, ISOFORM A-RELATED"/>
    <property type="match status" value="1"/>
</dbReference>
<dbReference type="AlphaFoldDB" id="A0AAP0QC10"/>
<dbReference type="InterPro" id="IPR001969">
    <property type="entry name" value="Aspartic_peptidase_AS"/>
</dbReference>
<dbReference type="InterPro" id="IPR011001">
    <property type="entry name" value="Saposin-like"/>
</dbReference>
<dbReference type="PROSITE" id="PS00141">
    <property type="entry name" value="ASP_PROTEASE"/>
    <property type="match status" value="2"/>
</dbReference>
<evidence type="ECO:0000256" key="4">
    <source>
        <dbReference type="ARBA" id="ARBA00022801"/>
    </source>
</evidence>
<dbReference type="Pfam" id="PF00026">
    <property type="entry name" value="Asp"/>
    <property type="match status" value="1"/>
</dbReference>
<dbReference type="InterPro" id="IPR001461">
    <property type="entry name" value="Aspartic_peptidase_A1"/>
</dbReference>
<evidence type="ECO:0000256" key="2">
    <source>
        <dbReference type="ARBA" id="ARBA00022670"/>
    </source>
</evidence>
<evidence type="ECO:0000256" key="1">
    <source>
        <dbReference type="ARBA" id="ARBA00007447"/>
    </source>
</evidence>
<dbReference type="GO" id="GO:0006508">
    <property type="term" value="P:proteolysis"/>
    <property type="evidence" value="ECO:0007669"/>
    <property type="project" value="UniProtKB-KW"/>
</dbReference>
<comment type="caution">
    <text evidence="14">The sequence shown here is derived from an EMBL/GenBank/DDBJ whole genome shotgun (WGS) entry which is preliminary data.</text>
</comment>
<dbReference type="Gene3D" id="2.40.70.10">
    <property type="entry name" value="Acid Proteases"/>
    <property type="match status" value="2"/>
</dbReference>
<dbReference type="Proteomes" id="UP001428341">
    <property type="component" value="Unassembled WGS sequence"/>
</dbReference>
<comment type="similarity">
    <text evidence="1 10">Belongs to the peptidase A1 family.</text>
</comment>
<keyword evidence="11" id="KW-1133">Transmembrane helix</keyword>
<dbReference type="InterPro" id="IPR008139">
    <property type="entry name" value="SaposinB_dom"/>
</dbReference>
<proteinExistence type="inferred from homology"/>
<dbReference type="SMART" id="SM00741">
    <property type="entry name" value="SapB"/>
    <property type="match status" value="1"/>
</dbReference>
<dbReference type="InterPro" id="IPR021109">
    <property type="entry name" value="Peptidase_aspartic_dom_sf"/>
</dbReference>
<keyword evidence="3 10" id="KW-0064">Aspartyl protease</keyword>
<feature type="domain" description="Saposin B-type" evidence="12">
    <location>
        <begin position="411"/>
        <end position="452"/>
    </location>
</feature>
<keyword evidence="7" id="KW-0325">Glycoprotein</keyword>
<dbReference type="FunFam" id="2.40.70.10:FF:000115">
    <property type="entry name" value="Lysosomal aspartic protease"/>
    <property type="match status" value="1"/>
</dbReference>
<evidence type="ECO:0000256" key="11">
    <source>
        <dbReference type="SAM" id="Phobius"/>
    </source>
</evidence>
<feature type="transmembrane region" description="Helical" evidence="11">
    <location>
        <begin position="39"/>
        <end position="59"/>
    </location>
</feature>
<keyword evidence="4 10" id="KW-0378">Hydrolase</keyword>
<evidence type="ECO:0000256" key="3">
    <source>
        <dbReference type="ARBA" id="ARBA00022750"/>
    </source>
</evidence>
<evidence type="ECO:0000259" key="13">
    <source>
        <dbReference type="PROSITE" id="PS51767"/>
    </source>
</evidence>
<feature type="active site" evidence="8">
    <location>
        <position position="322"/>
    </location>
</feature>
<dbReference type="InterPro" id="IPR033121">
    <property type="entry name" value="PEPTIDASE_A1"/>
</dbReference>
<feature type="transmembrane region" description="Helical" evidence="11">
    <location>
        <begin position="6"/>
        <end position="27"/>
    </location>
</feature>
<organism evidence="14 15">
    <name type="scientific">Citrus x changshan-huyou</name>
    <dbReference type="NCBI Taxonomy" id="2935761"/>
    <lineage>
        <taxon>Eukaryota</taxon>
        <taxon>Viridiplantae</taxon>
        <taxon>Streptophyta</taxon>
        <taxon>Embryophyta</taxon>
        <taxon>Tracheophyta</taxon>
        <taxon>Spermatophyta</taxon>
        <taxon>Magnoliopsida</taxon>
        <taxon>eudicotyledons</taxon>
        <taxon>Gunneridae</taxon>
        <taxon>Pentapetalae</taxon>
        <taxon>rosids</taxon>
        <taxon>malvids</taxon>
        <taxon>Sapindales</taxon>
        <taxon>Rutaceae</taxon>
        <taxon>Aurantioideae</taxon>
        <taxon>Citrus</taxon>
    </lineage>
</organism>
<dbReference type="Pfam" id="PF03489">
    <property type="entry name" value="SapB_2"/>
    <property type="match status" value="1"/>
</dbReference>
<dbReference type="PRINTS" id="PR00792">
    <property type="entry name" value="PEPSIN"/>
</dbReference>
<evidence type="ECO:0000256" key="5">
    <source>
        <dbReference type="ARBA" id="ARBA00023145"/>
    </source>
</evidence>
<protein>
    <submittedName>
        <fullName evidence="14">Uncharacterized protein</fullName>
    </submittedName>
</protein>
<keyword evidence="5" id="KW-0865">Zymogen</keyword>
<dbReference type="Pfam" id="PF05184">
    <property type="entry name" value="SapB_1"/>
    <property type="match status" value="1"/>
</dbReference>
<accession>A0AAP0QC10</accession>
<dbReference type="Gene3D" id="1.10.225.10">
    <property type="entry name" value="Saposin-like"/>
    <property type="match status" value="1"/>
</dbReference>
<keyword evidence="11" id="KW-0812">Transmembrane</keyword>
<evidence type="ECO:0000313" key="15">
    <source>
        <dbReference type="Proteomes" id="UP001428341"/>
    </source>
</evidence>
<evidence type="ECO:0000259" key="12">
    <source>
        <dbReference type="PROSITE" id="PS50015"/>
    </source>
</evidence>
<feature type="disulfide bond" evidence="9">
    <location>
        <begin position="148"/>
        <end position="154"/>
    </location>
</feature>
<feature type="domain" description="Saposin B-type" evidence="12">
    <location>
        <begin position="347"/>
        <end position="387"/>
    </location>
</feature>
<dbReference type="GO" id="GO:0006629">
    <property type="term" value="P:lipid metabolic process"/>
    <property type="evidence" value="ECO:0007669"/>
    <property type="project" value="InterPro"/>
</dbReference>
<dbReference type="PANTHER" id="PTHR47966:SF20">
    <property type="entry name" value="ASPARTIC PROTEINASE-LIKE"/>
    <property type="match status" value="1"/>
</dbReference>
<gene>
    <name evidence="14" type="ORF">WN944_025217</name>
</gene>
<feature type="disulfide bond" evidence="9">
    <location>
        <begin position="313"/>
        <end position="317"/>
    </location>
</feature>
<evidence type="ECO:0000256" key="9">
    <source>
        <dbReference type="PIRSR" id="PIRSR601461-2"/>
    </source>
</evidence>
<dbReference type="InterPro" id="IPR007856">
    <property type="entry name" value="SapB_1"/>
</dbReference>
<feature type="domain" description="Peptidase A1" evidence="13">
    <location>
        <begin position="117"/>
        <end position="538"/>
    </location>
</feature>
<keyword evidence="2 10" id="KW-0645">Protease</keyword>
<dbReference type="SUPFAM" id="SSF50630">
    <property type="entry name" value="Acid proteases"/>
    <property type="match status" value="1"/>
</dbReference>
<reference evidence="14 15" key="1">
    <citation type="submission" date="2024-05" db="EMBL/GenBank/DDBJ databases">
        <title>Haplotype-resolved chromosome-level genome assembly of Huyou (Citrus changshanensis).</title>
        <authorList>
            <person name="Miao C."/>
            <person name="Chen W."/>
            <person name="Wu Y."/>
            <person name="Wang L."/>
            <person name="Zhao S."/>
            <person name="Grierson D."/>
            <person name="Xu C."/>
            <person name="Chen K."/>
        </authorList>
    </citation>
    <scope>NUCLEOTIDE SEQUENCE [LARGE SCALE GENOMIC DNA]</scope>
    <source>
        <strain evidence="14">01-14</strain>
        <tissue evidence="14">Leaf</tissue>
    </source>
</reference>
<keyword evidence="15" id="KW-1185">Reference proteome</keyword>
<dbReference type="PROSITE" id="PS50015">
    <property type="entry name" value="SAP_B"/>
    <property type="match status" value="2"/>
</dbReference>
<dbReference type="GO" id="GO:0004190">
    <property type="term" value="F:aspartic-type endopeptidase activity"/>
    <property type="evidence" value="ECO:0007669"/>
    <property type="project" value="UniProtKB-KW"/>
</dbReference>
<evidence type="ECO:0000313" key="14">
    <source>
        <dbReference type="EMBL" id="KAK9182076.1"/>
    </source>
</evidence>